<dbReference type="SUPFAM" id="SSF53850">
    <property type="entry name" value="Periplasmic binding protein-like II"/>
    <property type="match status" value="1"/>
</dbReference>
<dbReference type="PANTHER" id="PTHR30222:SF17">
    <property type="entry name" value="SPERMIDINE_PUTRESCINE-BINDING PERIPLASMIC PROTEIN"/>
    <property type="match status" value="1"/>
</dbReference>
<reference evidence="7" key="1">
    <citation type="submission" date="2016-10" db="EMBL/GenBank/DDBJ databases">
        <authorList>
            <person name="Varghese N."/>
            <person name="Submissions S."/>
        </authorList>
    </citation>
    <scope>NUCLEOTIDE SEQUENCE [LARGE SCALE GENOMIC DNA]</scope>
    <source>
        <strain evidence="7">DSM 17038</strain>
    </source>
</reference>
<dbReference type="GO" id="GO:0042597">
    <property type="term" value="C:periplasmic space"/>
    <property type="evidence" value="ECO:0007669"/>
    <property type="project" value="UniProtKB-SubCell"/>
</dbReference>
<dbReference type="PRINTS" id="PR00909">
    <property type="entry name" value="SPERMDNBNDNG"/>
</dbReference>
<evidence type="ECO:0000313" key="6">
    <source>
        <dbReference type="EMBL" id="SFG93189.1"/>
    </source>
</evidence>
<dbReference type="STRING" id="341036.SAMN05660649_03191"/>
<dbReference type="GO" id="GO:0019808">
    <property type="term" value="F:polyamine binding"/>
    <property type="evidence" value="ECO:0007669"/>
    <property type="project" value="InterPro"/>
</dbReference>
<evidence type="ECO:0000256" key="2">
    <source>
        <dbReference type="ARBA" id="ARBA00022448"/>
    </source>
</evidence>
<gene>
    <name evidence="6" type="ORF">SAMN05660649_03191</name>
</gene>
<evidence type="ECO:0000256" key="3">
    <source>
        <dbReference type="ARBA" id="ARBA00022729"/>
    </source>
</evidence>
<dbReference type="AlphaFoldDB" id="A0A1I2VXS1"/>
<dbReference type="EMBL" id="FOOX01000012">
    <property type="protein sequence ID" value="SFG93189.1"/>
    <property type="molecule type" value="Genomic_DNA"/>
</dbReference>
<feature type="compositionally biased region" description="Basic and acidic residues" evidence="5">
    <location>
        <begin position="39"/>
        <end position="49"/>
    </location>
</feature>
<organism evidence="6 7">
    <name type="scientific">Desulfotruncus arcticus DSM 17038</name>
    <dbReference type="NCBI Taxonomy" id="1121424"/>
    <lineage>
        <taxon>Bacteria</taxon>
        <taxon>Bacillati</taxon>
        <taxon>Bacillota</taxon>
        <taxon>Clostridia</taxon>
        <taxon>Eubacteriales</taxon>
        <taxon>Desulfallaceae</taxon>
        <taxon>Desulfotruncus</taxon>
    </lineage>
</organism>
<dbReference type="Proteomes" id="UP000199337">
    <property type="component" value="Unassembled WGS sequence"/>
</dbReference>
<dbReference type="InterPro" id="IPR001188">
    <property type="entry name" value="Sperm_putr-bd"/>
</dbReference>
<sequence length="385" mass="43415">MEKARLLIIPLTAILIMFLLAGCGNSNTSKDSAQAKQENQQETKQNNENRELSIMTWEGYVTDSLIDAFEKETGIKVNVTYISDNNEIIAKLRATGGEGYDLIQPSIDNIKSAQTQFKIYQPIDISKVKVMDNFEPSLLKAVQAESTVDGKLYALPYVWGTSGIVVNTKYVNKKDLSYQDIYDDQWAGKVTTRYAFPTFVGAAYGLGVDLFGDEIWNNPDKYNEAMDKTLDYLIKEKKNIKTYWTTRQGHIDLMQNEETVISQGWDGTGWLLNKQNPDIRFIAPKEGALGWIDTYAISAGAKNIAEAYDWINFTMNAQWGGQISSEGGFLSAAKGFMDYLPKEQSQMVKESFPPETIANIKWYPSQNEWNVKKNSEVVEKLKAAK</sequence>
<feature type="region of interest" description="Disordered" evidence="5">
    <location>
        <begin position="29"/>
        <end position="49"/>
    </location>
</feature>
<evidence type="ECO:0000256" key="1">
    <source>
        <dbReference type="ARBA" id="ARBA00004418"/>
    </source>
</evidence>
<keyword evidence="2" id="KW-0813">Transport</keyword>
<dbReference type="GO" id="GO:0015846">
    <property type="term" value="P:polyamine transport"/>
    <property type="evidence" value="ECO:0007669"/>
    <property type="project" value="InterPro"/>
</dbReference>
<keyword evidence="4" id="KW-0574">Periplasm</keyword>
<proteinExistence type="predicted"/>
<dbReference type="Pfam" id="PF13416">
    <property type="entry name" value="SBP_bac_8"/>
    <property type="match status" value="1"/>
</dbReference>
<dbReference type="PANTHER" id="PTHR30222">
    <property type="entry name" value="SPERMIDINE/PUTRESCINE-BINDING PERIPLASMIC PROTEIN"/>
    <property type="match status" value="1"/>
</dbReference>
<accession>A0A1I2VXS1</accession>
<evidence type="ECO:0000313" key="7">
    <source>
        <dbReference type="Proteomes" id="UP000199337"/>
    </source>
</evidence>
<dbReference type="RefSeq" id="WP_092472372.1">
    <property type="nucleotide sequence ID" value="NZ_FOOX01000012.1"/>
</dbReference>
<keyword evidence="7" id="KW-1185">Reference proteome</keyword>
<dbReference type="PROSITE" id="PS51257">
    <property type="entry name" value="PROKAR_LIPOPROTEIN"/>
    <property type="match status" value="1"/>
</dbReference>
<name>A0A1I2VXS1_9FIRM</name>
<keyword evidence="3" id="KW-0732">Signal</keyword>
<dbReference type="InterPro" id="IPR006059">
    <property type="entry name" value="SBP"/>
</dbReference>
<dbReference type="OrthoDB" id="9769319at2"/>
<evidence type="ECO:0000256" key="5">
    <source>
        <dbReference type="SAM" id="MobiDB-lite"/>
    </source>
</evidence>
<comment type="subcellular location">
    <subcellularLocation>
        <location evidence="1">Periplasm</location>
    </subcellularLocation>
</comment>
<evidence type="ECO:0000256" key="4">
    <source>
        <dbReference type="ARBA" id="ARBA00022764"/>
    </source>
</evidence>
<protein>
    <submittedName>
        <fullName evidence="6">Spermidine/putrescine transport system substrate-binding protein</fullName>
    </submittedName>
</protein>
<dbReference type="Gene3D" id="3.40.190.10">
    <property type="entry name" value="Periplasmic binding protein-like II"/>
    <property type="match status" value="2"/>
</dbReference>